<dbReference type="InterPro" id="IPR003399">
    <property type="entry name" value="Mce/MlaD"/>
</dbReference>
<gene>
    <name evidence="2" type="ORF">TQ37_08960</name>
</gene>
<dbReference type="EMBL" id="JYFQ01000190">
    <property type="protein sequence ID" value="KKZ10291.1"/>
    <property type="molecule type" value="Genomic_DNA"/>
</dbReference>
<organism evidence="2 3">
    <name type="scientific">Candidatus Synechococcus spongiarum 15L</name>
    <dbReference type="NCBI Taxonomy" id="1608419"/>
    <lineage>
        <taxon>Bacteria</taxon>
        <taxon>Bacillati</taxon>
        <taxon>Cyanobacteriota</taxon>
        <taxon>Cyanophyceae</taxon>
        <taxon>Synechococcales</taxon>
        <taxon>Synechococcaceae</taxon>
        <taxon>Synechococcus</taxon>
    </lineage>
</organism>
<sequence>MRRSFREAAVGLSILAALGIALGLWLRLRGHRFTSAAWDVTVRLDDAAGLVSRSTVRYRGVDVGTVRSVTPEPGFVAVQVQVSEPELVIAQPVKAQVVSGSVLGGTAQLVLTGSSNPLTAPANPTAEDCPSAQQLCAGAVLQGTRGPTLDNVTASTTELLDQAIALDLLNTLDMASKSFMDTSKSFTTAADNTSDLLESLQDLAQRLGPSVDHINASAVNLNTMTRHLANVSAELDHPETIARFRQTMTNVENATGQLNARTGAILANVERFTANLDHIGSDIREITGDPAVTEGLRNLTVGLGLLFKDLYGAERLSDPGSVVEDAEP</sequence>
<proteinExistence type="predicted"/>
<evidence type="ECO:0000313" key="2">
    <source>
        <dbReference type="EMBL" id="KKZ10291.1"/>
    </source>
</evidence>
<evidence type="ECO:0000259" key="1">
    <source>
        <dbReference type="Pfam" id="PF02470"/>
    </source>
</evidence>
<evidence type="ECO:0000313" key="3">
    <source>
        <dbReference type="Proteomes" id="UP000035037"/>
    </source>
</evidence>
<name>A0A0G8ARS8_9SYNE</name>
<dbReference type="PANTHER" id="PTHR33371:SF4">
    <property type="entry name" value="INTERMEMBRANE PHOSPHOLIPID TRANSPORT SYSTEM BINDING PROTEIN MLAD"/>
    <property type="match status" value="1"/>
</dbReference>
<dbReference type="PANTHER" id="PTHR33371">
    <property type="entry name" value="INTERMEMBRANE PHOSPHOLIPID TRANSPORT SYSTEM BINDING PROTEIN MLAD-RELATED"/>
    <property type="match status" value="1"/>
</dbReference>
<dbReference type="AlphaFoldDB" id="A0A0G8ARS8"/>
<dbReference type="Proteomes" id="UP000035037">
    <property type="component" value="Unassembled WGS sequence"/>
</dbReference>
<reference evidence="2 3" key="2">
    <citation type="submission" date="2015-05" db="EMBL/GenBank/DDBJ databases">
        <title>Lifestyle Evolution in Cyanobacterial Symbionts of Sponges.</title>
        <authorList>
            <person name="Burgsdorf I."/>
            <person name="Slaby B.M."/>
            <person name="Handley K.M."/>
            <person name="Haber M."/>
            <person name="Blom J."/>
            <person name="Marshall C.W."/>
            <person name="Gilbert J.A."/>
            <person name="Hentschel U."/>
            <person name="Steindler L."/>
        </authorList>
    </citation>
    <scope>NUCLEOTIDE SEQUENCE [LARGE SCALE GENOMIC DNA]</scope>
    <source>
        <strain evidence="2">15L</strain>
    </source>
</reference>
<dbReference type="Pfam" id="PF02470">
    <property type="entry name" value="MlaD"/>
    <property type="match status" value="1"/>
</dbReference>
<accession>A0A0G8ARS8</accession>
<protein>
    <recommendedName>
        <fullName evidence="1">Mce/MlaD domain-containing protein</fullName>
    </recommendedName>
</protein>
<feature type="domain" description="Mce/MlaD" evidence="1">
    <location>
        <begin position="38"/>
        <end position="106"/>
    </location>
</feature>
<dbReference type="PATRIC" id="fig|1608419.3.peg.1035"/>
<dbReference type="InterPro" id="IPR052336">
    <property type="entry name" value="MlaD_Phospholipid_Transporter"/>
</dbReference>
<reference evidence="2 3" key="1">
    <citation type="submission" date="2015-02" db="EMBL/GenBank/DDBJ databases">
        <authorList>
            <person name="Slaby B."/>
            <person name="Hentschel U."/>
        </authorList>
    </citation>
    <scope>NUCLEOTIDE SEQUENCE [LARGE SCALE GENOMIC DNA]</scope>
    <source>
        <strain evidence="2">15L</strain>
    </source>
</reference>
<comment type="caution">
    <text evidence="2">The sequence shown here is derived from an EMBL/GenBank/DDBJ whole genome shotgun (WGS) entry which is preliminary data.</text>
</comment>